<accession>A0AAJ1ILZ1</accession>
<dbReference type="AlphaFoldDB" id="A0AAJ1ILZ1"/>
<name>A0AAJ1ILZ1_9SPIO</name>
<organism evidence="2 3">
    <name type="scientific">Candidatus Thalassospirochaeta sargassi</name>
    <dbReference type="NCBI Taxonomy" id="3119039"/>
    <lineage>
        <taxon>Bacteria</taxon>
        <taxon>Pseudomonadati</taxon>
        <taxon>Spirochaetota</taxon>
        <taxon>Spirochaetia</taxon>
        <taxon>Spirochaetales</taxon>
        <taxon>Spirochaetaceae</taxon>
        <taxon>Candidatus Thalassospirochaeta</taxon>
    </lineage>
</organism>
<gene>
    <name evidence="2" type="ORF">PQJ61_17725</name>
</gene>
<proteinExistence type="predicted"/>
<keyword evidence="1" id="KW-0812">Transmembrane</keyword>
<evidence type="ECO:0000313" key="2">
    <source>
        <dbReference type="EMBL" id="MDC7228606.1"/>
    </source>
</evidence>
<keyword evidence="1" id="KW-1133">Transmembrane helix</keyword>
<comment type="caution">
    <text evidence="2">The sequence shown here is derived from an EMBL/GenBank/DDBJ whole genome shotgun (WGS) entry which is preliminary data.</text>
</comment>
<dbReference type="Proteomes" id="UP001221217">
    <property type="component" value="Unassembled WGS sequence"/>
</dbReference>
<feature type="transmembrane region" description="Helical" evidence="1">
    <location>
        <begin position="52"/>
        <end position="72"/>
    </location>
</feature>
<sequence length="178" mass="20004">MASKNGRTPESYEPGDLNFHYNREEREAMLSEDTRRVLRKTKFFSMNRRNMIILADIAVIVLFTMIFAPIAMGGRSTARMDGFRASLKAYEYDGSVLISLKIEAREDNPQEAGLVTAKISIEGTDMSEEVVDLLPSAVDTPRHLRVEFPSENDEKKKALVDMEINGVKRTLSAGVKSE</sequence>
<dbReference type="EMBL" id="JAQQAL010000051">
    <property type="protein sequence ID" value="MDC7228606.1"/>
    <property type="molecule type" value="Genomic_DNA"/>
</dbReference>
<evidence type="ECO:0000256" key="1">
    <source>
        <dbReference type="SAM" id="Phobius"/>
    </source>
</evidence>
<reference evidence="2 3" key="1">
    <citation type="submission" date="2022-12" db="EMBL/GenBank/DDBJ databases">
        <title>Metagenome assembled genome from gulf of manar.</title>
        <authorList>
            <person name="Kohli P."/>
            <person name="Pk S."/>
            <person name="Venkata Ramana C."/>
            <person name="Sasikala C."/>
        </authorList>
    </citation>
    <scope>NUCLEOTIDE SEQUENCE [LARGE SCALE GENOMIC DNA]</scope>
    <source>
        <strain evidence="2">JB008</strain>
    </source>
</reference>
<keyword evidence="1" id="KW-0472">Membrane</keyword>
<protein>
    <submittedName>
        <fullName evidence="2">Uncharacterized protein</fullName>
    </submittedName>
</protein>
<evidence type="ECO:0000313" key="3">
    <source>
        <dbReference type="Proteomes" id="UP001221217"/>
    </source>
</evidence>